<organism evidence="3">
    <name type="scientific">Trochosa ruricola</name>
    <dbReference type="NCBI Taxonomy" id="330967"/>
    <lineage>
        <taxon>Eukaryota</taxon>
        <taxon>Metazoa</taxon>
        <taxon>Ecdysozoa</taxon>
        <taxon>Arthropoda</taxon>
        <taxon>Chelicerata</taxon>
        <taxon>Arachnida</taxon>
        <taxon>Araneae</taxon>
        <taxon>Araneomorphae</taxon>
        <taxon>Entelegynae</taxon>
        <taxon>Lycosoidea</taxon>
        <taxon>Lycosidae</taxon>
        <taxon>Trochosa</taxon>
    </lineage>
</organism>
<name>A0A8D7ZT78_9ARAC</name>
<dbReference type="AlphaFoldDB" id="A0A8D7ZT78"/>
<protein>
    <submittedName>
        <fullName evidence="3">Lycosin 4k 4ah Trochosin 2i</fullName>
    </submittedName>
</protein>
<reference evidence="3" key="1">
    <citation type="submission" date="2021-05" db="EMBL/GenBank/DDBJ databases">
        <authorList>
            <person name="Kuhn-Nentwig L."/>
        </authorList>
    </citation>
    <scope>NUCLEOTIDE SEQUENCE</scope>
    <source>
        <tissue evidence="3">Venom gland</tissue>
    </source>
</reference>
<evidence type="ECO:0000313" key="3">
    <source>
        <dbReference type="EMBL" id="CAG6443295.1"/>
    </source>
</evidence>
<feature type="signal peptide" evidence="2">
    <location>
        <begin position="1"/>
        <end position="19"/>
    </location>
</feature>
<evidence type="ECO:0000256" key="1">
    <source>
        <dbReference type="SAM" id="MobiDB-lite"/>
    </source>
</evidence>
<evidence type="ECO:0000256" key="2">
    <source>
        <dbReference type="SAM" id="SignalP"/>
    </source>
</evidence>
<feature type="region of interest" description="Disordered" evidence="1">
    <location>
        <begin position="26"/>
        <end position="46"/>
    </location>
</feature>
<proteinExistence type="evidence at transcript level"/>
<sequence>MNYTIIAFFLLVALTCSTARSIDASEETAQEIREETPSSNEDAPFTLSANEAEEARNRLADLLAILKAVAVKASGREETFSANEDEEARNRLADFLATLKAIAAKVSGREETFSANEDEEARINWANLIAKLKVIAAKAGGREESLSANEDEEAQNK</sequence>
<dbReference type="EMBL" id="OU069444">
    <property type="protein sequence ID" value="CAG6443295.1"/>
    <property type="molecule type" value="mRNA"/>
</dbReference>
<accession>A0A8D7ZT78</accession>
<feature type="chain" id="PRO_5034337578" evidence="2">
    <location>
        <begin position="20"/>
        <end position="157"/>
    </location>
</feature>
<keyword evidence="2" id="KW-0732">Signal</keyword>